<gene>
    <name evidence="1" type="ORF">G3I66_15495</name>
</gene>
<protein>
    <submittedName>
        <fullName evidence="1">Uncharacterized protein</fullName>
    </submittedName>
</protein>
<dbReference type="Proteomes" id="UP000475666">
    <property type="component" value="Unassembled WGS sequence"/>
</dbReference>
<evidence type="ECO:0000313" key="2">
    <source>
        <dbReference type="Proteomes" id="UP000475666"/>
    </source>
</evidence>
<comment type="caution">
    <text evidence="1">The sequence shown here is derived from an EMBL/GenBank/DDBJ whole genome shotgun (WGS) entry which is preliminary data.</text>
</comment>
<organism evidence="1 2">
    <name type="scientific">Streptomyces rubrogriseus</name>
    <dbReference type="NCBI Taxonomy" id="194673"/>
    <lineage>
        <taxon>Bacteria</taxon>
        <taxon>Bacillati</taxon>
        <taxon>Actinomycetota</taxon>
        <taxon>Actinomycetes</taxon>
        <taxon>Kitasatosporales</taxon>
        <taxon>Streptomycetaceae</taxon>
        <taxon>Streptomyces</taxon>
        <taxon>Streptomyces violaceoruber group</taxon>
    </lineage>
</organism>
<sequence>MLDLIGQLSPLQQHLLRELDLCDLPAPEAGPEPYVVRDLDVDEVPDVHPTLLWPGPLCVTASV</sequence>
<name>A0A6G3TCZ6_9ACTN</name>
<dbReference type="AlphaFoldDB" id="A0A6G3TCZ6"/>
<dbReference type="RefSeq" id="WP_164274715.1">
    <property type="nucleotide sequence ID" value="NZ_JAAGMQ010000448.1"/>
</dbReference>
<proteinExistence type="predicted"/>
<dbReference type="EMBL" id="JAAGMQ010000448">
    <property type="protein sequence ID" value="NEC34570.1"/>
    <property type="molecule type" value="Genomic_DNA"/>
</dbReference>
<accession>A0A6G3TCZ6</accession>
<evidence type="ECO:0000313" key="1">
    <source>
        <dbReference type="EMBL" id="NEC34570.1"/>
    </source>
</evidence>
<reference evidence="1 2" key="1">
    <citation type="submission" date="2020-01" db="EMBL/GenBank/DDBJ databases">
        <title>Insect and environment-associated Actinomycetes.</title>
        <authorList>
            <person name="Currrie C."/>
            <person name="Chevrette M."/>
            <person name="Carlson C."/>
            <person name="Stubbendieck R."/>
            <person name="Wendt-Pienkowski E."/>
        </authorList>
    </citation>
    <scope>NUCLEOTIDE SEQUENCE [LARGE SCALE GENOMIC DNA]</scope>
    <source>
        <strain evidence="1 2">SID7739</strain>
    </source>
</reference>